<dbReference type="RefSeq" id="XP_024746664.1">
    <property type="nucleotide sequence ID" value="XM_024895594.1"/>
</dbReference>
<dbReference type="GeneID" id="36603712"/>
<organism evidence="1 2">
    <name type="scientific">Trichoderma citrinoviride</name>
    <dbReference type="NCBI Taxonomy" id="58853"/>
    <lineage>
        <taxon>Eukaryota</taxon>
        <taxon>Fungi</taxon>
        <taxon>Dikarya</taxon>
        <taxon>Ascomycota</taxon>
        <taxon>Pezizomycotina</taxon>
        <taxon>Sordariomycetes</taxon>
        <taxon>Hypocreomycetidae</taxon>
        <taxon>Hypocreales</taxon>
        <taxon>Hypocreaceae</taxon>
        <taxon>Trichoderma</taxon>
    </lineage>
</organism>
<dbReference type="OrthoDB" id="4899474at2759"/>
<protein>
    <submittedName>
        <fullName evidence="1">Uncharacterized protein</fullName>
    </submittedName>
</protein>
<gene>
    <name evidence="1" type="ORF">BBK36DRAFT_1171586</name>
</gene>
<dbReference type="Proteomes" id="UP000241546">
    <property type="component" value="Unassembled WGS sequence"/>
</dbReference>
<name>A0A2T4B205_9HYPO</name>
<evidence type="ECO:0000313" key="1">
    <source>
        <dbReference type="EMBL" id="PTB63344.1"/>
    </source>
</evidence>
<accession>A0A2T4B205</accession>
<reference evidence="2" key="1">
    <citation type="submission" date="2016-07" db="EMBL/GenBank/DDBJ databases">
        <title>Multiple horizontal gene transfer events from other fungi enriched the ability of initially mycotrophic Trichoderma (Ascomycota) to feed on dead plant biomass.</title>
        <authorList>
            <consortium name="DOE Joint Genome Institute"/>
            <person name="Atanasova L."/>
            <person name="Chenthamara K."/>
            <person name="Zhang J."/>
            <person name="Grujic M."/>
            <person name="Henrissat B."/>
            <person name="Kuo A."/>
            <person name="Aerts A."/>
            <person name="Salamov A."/>
            <person name="Lipzen A."/>
            <person name="Labutti K."/>
            <person name="Barry K."/>
            <person name="Miao Y."/>
            <person name="Rahimi M.J."/>
            <person name="Shen Q."/>
            <person name="Grigoriev I.V."/>
            <person name="Kubicek C.P."/>
            <person name="Druzhinina I.S."/>
        </authorList>
    </citation>
    <scope>NUCLEOTIDE SEQUENCE [LARGE SCALE GENOMIC DNA]</scope>
    <source>
        <strain evidence="2">TUCIM 6016</strain>
    </source>
</reference>
<dbReference type="EMBL" id="KZ680219">
    <property type="protein sequence ID" value="PTB63344.1"/>
    <property type="molecule type" value="Genomic_DNA"/>
</dbReference>
<keyword evidence="2" id="KW-1185">Reference proteome</keyword>
<proteinExistence type="predicted"/>
<evidence type="ECO:0000313" key="2">
    <source>
        <dbReference type="Proteomes" id="UP000241546"/>
    </source>
</evidence>
<dbReference type="AlphaFoldDB" id="A0A2T4B205"/>
<sequence length="212" mass="24850">MARQFRDTDPSSLLRRRIAYGKLQGQADAFKRHRDEMRLLSPPECKTFLNGRPYEGPKPGPRVEMLFEAARSTLDIPRVRMPRRDPQTPNVANCVALDVPENQLQMVKYQKAVEERGKFAWLTYRRRFMVSCPSPMETWRLEKEYVDYRAAAHMLKIDFLNENAYHKTRKALREFLAGEGITLEQRRRGLLKSRGRGSPLKEVISIDEDWPQ</sequence>